<dbReference type="RefSeq" id="WP_033676968.1">
    <property type="nucleotide sequence ID" value="NZ_JOTM01000026.1"/>
</dbReference>
<dbReference type="OrthoDB" id="2417886at2"/>
<proteinExistence type="predicted"/>
<evidence type="ECO:0000313" key="2">
    <source>
        <dbReference type="Proteomes" id="UP000027778"/>
    </source>
</evidence>
<dbReference type="EMBL" id="JOTM01000026">
    <property type="protein sequence ID" value="KEK22754.1"/>
    <property type="molecule type" value="Genomic_DNA"/>
</dbReference>
<dbReference type="Pfam" id="PF07307">
    <property type="entry name" value="HEPPP_synt_1"/>
    <property type="match status" value="1"/>
</dbReference>
<comment type="caution">
    <text evidence="1">The sequence shown here is derived from an EMBL/GenBank/DDBJ whole genome shotgun (WGS) entry which is preliminary data.</text>
</comment>
<dbReference type="Proteomes" id="UP000027778">
    <property type="component" value="Unassembled WGS sequence"/>
</dbReference>
<protein>
    <submittedName>
        <fullName evidence="1">Heptaprenyl diphosphate synthase</fullName>
    </submittedName>
</protein>
<dbReference type="eggNOG" id="COG0142">
    <property type="taxonomic scope" value="Bacteria"/>
</dbReference>
<accession>A0A073K629</accession>
<dbReference type="GO" id="GO:0009234">
    <property type="term" value="P:menaquinone biosynthetic process"/>
    <property type="evidence" value="ECO:0007669"/>
    <property type="project" value="InterPro"/>
</dbReference>
<dbReference type="FunFam" id="1.20.120.1450:FF:000001">
    <property type="entry name" value="Heptaprenyl diphosphate synthase component I"/>
    <property type="match status" value="1"/>
</dbReference>
<name>A0A073K629_9BACI</name>
<dbReference type="Gene3D" id="1.20.120.1450">
    <property type="match status" value="1"/>
</dbReference>
<dbReference type="InterPro" id="IPR009920">
    <property type="entry name" value="HEPPP_synth_su1"/>
</dbReference>
<dbReference type="STRING" id="574375.AZF08_24210"/>
<reference evidence="1 2" key="1">
    <citation type="submission" date="2014-06" db="EMBL/GenBank/DDBJ databases">
        <title>Draft genome sequence of Bacillus gaemokensis JCM 15801 (MCCC 1A00707).</title>
        <authorList>
            <person name="Lai Q."/>
            <person name="Liu Y."/>
            <person name="Shao Z."/>
        </authorList>
    </citation>
    <scope>NUCLEOTIDE SEQUENCE [LARGE SCALE GENOMIC DNA]</scope>
    <source>
        <strain evidence="1 2">JCM 15801</strain>
    </source>
</reference>
<gene>
    <name evidence="1" type="ORF">BAGA_16710</name>
</gene>
<organism evidence="1 2">
    <name type="scientific">Bacillus gaemokensis</name>
    <dbReference type="NCBI Taxonomy" id="574375"/>
    <lineage>
        <taxon>Bacteria</taxon>
        <taxon>Bacillati</taxon>
        <taxon>Bacillota</taxon>
        <taxon>Bacilli</taxon>
        <taxon>Bacillales</taxon>
        <taxon>Bacillaceae</taxon>
        <taxon>Bacillus</taxon>
        <taxon>Bacillus cereus group</taxon>
    </lineage>
</organism>
<evidence type="ECO:0000313" key="1">
    <source>
        <dbReference type="EMBL" id="KEK22754.1"/>
    </source>
</evidence>
<dbReference type="AlphaFoldDB" id="A0A073K629"/>
<sequence length="251" mass="29193">MCDIYGGYADIKEQLLSKLRHPYFINYIEEPFIDEEKIMLLYAALKNAKLHKEQIDHYVLTIMLVQIALDTHEKVSNKENEETSGFHKRRQLTVLAGDYYSGLYYYLLSMNCDIVLIRALAEGIKAINEHKIMLYQKAYQTVDQVMESVLTIESALLHKTCDHFHLSHWKPLIAYMLGSNRLQTEYQLHAERKNAPVFQAVQATLSNDDDRNAETVFKEWLGEMSKQEKTFLQSHKEIGDVVSTLKDKLKT</sequence>
<keyword evidence="2" id="KW-1185">Reference proteome</keyword>